<name>A0ABR5Q738_9LACO</name>
<proteinExistence type="predicted"/>
<evidence type="ECO:0000256" key="6">
    <source>
        <dbReference type="SAM" id="Phobius"/>
    </source>
</evidence>
<dbReference type="PANTHER" id="PTHR23523:SF2">
    <property type="entry name" value="2-NITROIMIDAZOLE TRANSPORTER"/>
    <property type="match status" value="1"/>
</dbReference>
<comment type="subcellular location">
    <subcellularLocation>
        <location evidence="1">Cell membrane</location>
        <topology evidence="1">Multi-pass membrane protein</topology>
    </subcellularLocation>
</comment>
<dbReference type="InterPro" id="IPR011701">
    <property type="entry name" value="MFS"/>
</dbReference>
<dbReference type="SUPFAM" id="SSF103473">
    <property type="entry name" value="MFS general substrate transporter"/>
    <property type="match status" value="1"/>
</dbReference>
<gene>
    <name evidence="8" type="ORF">IV59_GL001065</name>
</gene>
<evidence type="ECO:0000259" key="7">
    <source>
        <dbReference type="PROSITE" id="PS50850"/>
    </source>
</evidence>
<feature type="transmembrane region" description="Helical" evidence="6">
    <location>
        <begin position="139"/>
        <end position="158"/>
    </location>
</feature>
<dbReference type="InterPro" id="IPR052524">
    <property type="entry name" value="MFS_Cyanate_Porter"/>
</dbReference>
<comment type="caution">
    <text evidence="8">The sequence shown here is derived from an EMBL/GenBank/DDBJ whole genome shotgun (WGS) entry which is preliminary data.</text>
</comment>
<feature type="transmembrane region" description="Helical" evidence="6">
    <location>
        <begin position="184"/>
        <end position="202"/>
    </location>
</feature>
<keyword evidence="9" id="KW-1185">Reference proteome</keyword>
<dbReference type="Pfam" id="PF07690">
    <property type="entry name" value="MFS_1"/>
    <property type="match status" value="1"/>
</dbReference>
<feature type="domain" description="Major facilitator superfamily (MFS) profile" evidence="7">
    <location>
        <begin position="1"/>
        <end position="366"/>
    </location>
</feature>
<dbReference type="PROSITE" id="PS50850">
    <property type="entry name" value="MFS"/>
    <property type="match status" value="1"/>
</dbReference>
<feature type="transmembrane region" description="Helical" evidence="6">
    <location>
        <begin position="310"/>
        <end position="332"/>
    </location>
</feature>
<accession>A0ABR5Q738</accession>
<feature type="transmembrane region" description="Helical" evidence="6">
    <location>
        <begin position="273"/>
        <end position="298"/>
    </location>
</feature>
<evidence type="ECO:0000256" key="2">
    <source>
        <dbReference type="ARBA" id="ARBA00022448"/>
    </source>
</evidence>
<evidence type="ECO:0000256" key="1">
    <source>
        <dbReference type="ARBA" id="ARBA00004651"/>
    </source>
</evidence>
<evidence type="ECO:0000256" key="4">
    <source>
        <dbReference type="ARBA" id="ARBA00022989"/>
    </source>
</evidence>
<dbReference type="Gene3D" id="1.20.1250.20">
    <property type="entry name" value="MFS general substrate transporter like domains"/>
    <property type="match status" value="2"/>
</dbReference>
<feature type="transmembrane region" description="Helical" evidence="6">
    <location>
        <begin position="250"/>
        <end position="267"/>
    </location>
</feature>
<feature type="transmembrane region" description="Helical" evidence="6">
    <location>
        <begin position="55"/>
        <end position="72"/>
    </location>
</feature>
<dbReference type="InterPro" id="IPR036259">
    <property type="entry name" value="MFS_trans_sf"/>
</dbReference>
<feature type="transmembrane region" description="Helical" evidence="6">
    <location>
        <begin position="26"/>
        <end position="48"/>
    </location>
</feature>
<dbReference type="PANTHER" id="PTHR23523">
    <property type="match status" value="1"/>
</dbReference>
<organism evidence="8 9">
    <name type="scientific">Paucilactobacillus hokkaidonensis</name>
    <dbReference type="NCBI Taxonomy" id="1193095"/>
    <lineage>
        <taxon>Bacteria</taxon>
        <taxon>Bacillati</taxon>
        <taxon>Bacillota</taxon>
        <taxon>Bacilli</taxon>
        <taxon>Lactobacillales</taxon>
        <taxon>Lactobacillaceae</taxon>
        <taxon>Paucilactobacillus</taxon>
    </lineage>
</organism>
<keyword evidence="3 6" id="KW-0812">Transmembrane</keyword>
<feature type="transmembrane region" description="Helical" evidence="6">
    <location>
        <begin position="78"/>
        <end position="100"/>
    </location>
</feature>
<reference evidence="8 9" key="1">
    <citation type="journal article" date="2015" name="Genome Announc.">
        <title>Expanding the biotechnology potential of lactobacilli through comparative genomics of 213 strains and associated genera.</title>
        <authorList>
            <person name="Sun Z."/>
            <person name="Harris H.M."/>
            <person name="McCann A."/>
            <person name="Guo C."/>
            <person name="Argimon S."/>
            <person name="Zhang W."/>
            <person name="Yang X."/>
            <person name="Jeffery I.B."/>
            <person name="Cooney J.C."/>
            <person name="Kagawa T.F."/>
            <person name="Liu W."/>
            <person name="Song Y."/>
            <person name="Salvetti E."/>
            <person name="Wrobel A."/>
            <person name="Rasinkangas P."/>
            <person name="Parkhill J."/>
            <person name="Rea M.C."/>
            <person name="O'Sullivan O."/>
            <person name="Ritari J."/>
            <person name="Douillard F.P."/>
            <person name="Paul Ross R."/>
            <person name="Yang R."/>
            <person name="Briner A.E."/>
            <person name="Felis G.E."/>
            <person name="de Vos W.M."/>
            <person name="Barrangou R."/>
            <person name="Klaenhammer T.R."/>
            <person name="Caufield P.W."/>
            <person name="Cui Y."/>
            <person name="Zhang H."/>
            <person name="O'Toole P.W."/>
        </authorList>
    </citation>
    <scope>NUCLEOTIDE SEQUENCE [LARGE SCALE GENOMIC DNA]</scope>
    <source>
        <strain evidence="8 9">DSM 26202</strain>
    </source>
</reference>
<dbReference type="EMBL" id="JQCH01000022">
    <property type="protein sequence ID" value="KRO08861.1"/>
    <property type="molecule type" value="Genomic_DNA"/>
</dbReference>
<sequence>MRTPITSIPTVINNIAATLGVQATSLGILTTLPLICFGVFAPFVPIISRRLGNELTIAIITVILFIGSYMRIINQPLLFIGTILVGLAITFMNVLLPAIITDNMPAKIGTMTSLYTLSMTFFSVFGAGLSAPIAQKTSWQFVVQLISLIALITFIVWLPNVRFNRRDKVITASKTASVWQNKTAWFMLFYFGLASLIFYTLVAWLPTMAIAAGISANTASLLAGLFQLASVPTSFLMPILAVRTHNRTRLIVIAAVATLVGIVALMIPIHSVIYFAIINIILGLATAATFSLTMTMFGLKTKTPEQTRNLSGMAQSIGYLIAAVGPVLTGALQNMTHSWLTSDLFMLAVIIIFTICGIICEKREFIFD</sequence>
<protein>
    <submittedName>
        <fullName evidence="8">Transport protein</fullName>
    </submittedName>
</protein>
<keyword evidence="5 6" id="KW-0472">Membrane</keyword>
<evidence type="ECO:0000256" key="3">
    <source>
        <dbReference type="ARBA" id="ARBA00022692"/>
    </source>
</evidence>
<evidence type="ECO:0000313" key="8">
    <source>
        <dbReference type="EMBL" id="KRO08861.1"/>
    </source>
</evidence>
<evidence type="ECO:0000313" key="9">
    <source>
        <dbReference type="Proteomes" id="UP000051884"/>
    </source>
</evidence>
<keyword evidence="2" id="KW-0813">Transport</keyword>
<keyword evidence="4 6" id="KW-1133">Transmembrane helix</keyword>
<dbReference type="InterPro" id="IPR020846">
    <property type="entry name" value="MFS_dom"/>
</dbReference>
<dbReference type="CDD" id="cd17339">
    <property type="entry name" value="MFS_NIMT_CynX_like"/>
    <property type="match status" value="1"/>
</dbReference>
<feature type="transmembrane region" description="Helical" evidence="6">
    <location>
        <begin position="112"/>
        <end position="133"/>
    </location>
</feature>
<evidence type="ECO:0000256" key="5">
    <source>
        <dbReference type="ARBA" id="ARBA00023136"/>
    </source>
</evidence>
<dbReference type="Proteomes" id="UP000051884">
    <property type="component" value="Unassembled WGS sequence"/>
</dbReference>
<feature type="transmembrane region" description="Helical" evidence="6">
    <location>
        <begin position="344"/>
        <end position="360"/>
    </location>
</feature>